<dbReference type="InParanoid" id="A0A1J7JUE5"/>
<feature type="transmembrane region" description="Helical" evidence="1">
    <location>
        <begin position="69"/>
        <end position="88"/>
    </location>
</feature>
<proteinExistence type="predicted"/>
<protein>
    <recommendedName>
        <fullName evidence="2">DUF6594 domain-containing protein</fullName>
    </recommendedName>
</protein>
<keyword evidence="1" id="KW-0812">Transmembrane</keyword>
<feature type="transmembrane region" description="Helical" evidence="1">
    <location>
        <begin position="95"/>
        <end position="116"/>
    </location>
</feature>
<evidence type="ECO:0000259" key="2">
    <source>
        <dbReference type="Pfam" id="PF20237"/>
    </source>
</evidence>
<feature type="transmembrane region" description="Helical" evidence="1">
    <location>
        <begin position="39"/>
        <end position="63"/>
    </location>
</feature>
<gene>
    <name evidence="3" type="ORF">CONLIGDRAFT_627941</name>
</gene>
<sequence length="117" mass="12729">MGLMVDLCKQKPTSGHEESVAGEGKPTYLYHYSGRKLRFALDVFGSAASSIIPIVSIIALFFVQSLLRRLVLVCVFSFLFSVFMSVATRARRIEVFGATAAFASVQVVFIGTTSNIA</sequence>
<dbReference type="STRING" id="1408157.A0A1J7JUE5"/>
<dbReference type="Proteomes" id="UP000182658">
    <property type="component" value="Unassembled WGS sequence"/>
</dbReference>
<keyword evidence="1" id="KW-1133">Transmembrane helix</keyword>
<dbReference type="PANTHER" id="PTHR34502">
    <property type="entry name" value="DUF6594 DOMAIN-CONTAINING PROTEIN-RELATED"/>
    <property type="match status" value="1"/>
</dbReference>
<dbReference type="OrthoDB" id="4839970at2759"/>
<dbReference type="Pfam" id="PF20237">
    <property type="entry name" value="DUF6594"/>
    <property type="match status" value="1"/>
</dbReference>
<dbReference type="EMBL" id="KV875094">
    <property type="protein sequence ID" value="OIW32996.1"/>
    <property type="molecule type" value="Genomic_DNA"/>
</dbReference>
<evidence type="ECO:0000313" key="3">
    <source>
        <dbReference type="EMBL" id="OIW32996.1"/>
    </source>
</evidence>
<keyword evidence="4" id="KW-1185">Reference proteome</keyword>
<name>A0A1J7JUE5_9PEZI</name>
<dbReference type="InterPro" id="IPR046529">
    <property type="entry name" value="DUF6594"/>
</dbReference>
<feature type="domain" description="DUF6594" evidence="2">
    <location>
        <begin position="20"/>
        <end position="107"/>
    </location>
</feature>
<dbReference type="AlphaFoldDB" id="A0A1J7JUE5"/>
<dbReference type="PANTHER" id="PTHR34502:SF5">
    <property type="entry name" value="DUF6594 DOMAIN-CONTAINING PROTEIN"/>
    <property type="match status" value="1"/>
</dbReference>
<evidence type="ECO:0000256" key="1">
    <source>
        <dbReference type="SAM" id="Phobius"/>
    </source>
</evidence>
<organism evidence="3 4">
    <name type="scientific">Coniochaeta ligniaria NRRL 30616</name>
    <dbReference type="NCBI Taxonomy" id="1408157"/>
    <lineage>
        <taxon>Eukaryota</taxon>
        <taxon>Fungi</taxon>
        <taxon>Dikarya</taxon>
        <taxon>Ascomycota</taxon>
        <taxon>Pezizomycotina</taxon>
        <taxon>Sordariomycetes</taxon>
        <taxon>Sordariomycetidae</taxon>
        <taxon>Coniochaetales</taxon>
        <taxon>Coniochaetaceae</taxon>
        <taxon>Coniochaeta</taxon>
    </lineage>
</organism>
<reference evidence="3 4" key="1">
    <citation type="submission" date="2016-10" db="EMBL/GenBank/DDBJ databases">
        <title>Draft genome sequence of Coniochaeta ligniaria NRRL30616, a lignocellulolytic fungus for bioabatement of inhibitors in plant biomass hydrolysates.</title>
        <authorList>
            <consortium name="DOE Joint Genome Institute"/>
            <person name="Jimenez D.J."/>
            <person name="Hector R.E."/>
            <person name="Riley R."/>
            <person name="Sun H."/>
            <person name="Grigoriev I.V."/>
            <person name="Van Elsas J.D."/>
            <person name="Nichols N.N."/>
        </authorList>
    </citation>
    <scope>NUCLEOTIDE SEQUENCE [LARGE SCALE GENOMIC DNA]</scope>
    <source>
        <strain evidence="3 4">NRRL 30616</strain>
    </source>
</reference>
<evidence type="ECO:0000313" key="4">
    <source>
        <dbReference type="Proteomes" id="UP000182658"/>
    </source>
</evidence>
<keyword evidence="1" id="KW-0472">Membrane</keyword>
<accession>A0A1J7JUE5</accession>